<proteinExistence type="predicted"/>
<evidence type="ECO:0000313" key="4">
    <source>
        <dbReference type="Proteomes" id="UP000229340"/>
    </source>
</evidence>
<dbReference type="PANTHER" id="PTHR30050">
    <property type="entry name" value="CHROMOSOMAL REPLICATION INITIATOR PROTEIN DNAA"/>
    <property type="match status" value="1"/>
</dbReference>
<dbReference type="GeneID" id="35778569"/>
<dbReference type="Pfam" id="PF00308">
    <property type="entry name" value="Bac_DnaA"/>
    <property type="match status" value="1"/>
</dbReference>
<reference evidence="4" key="1">
    <citation type="submission" date="2017-11" db="EMBL/GenBank/DDBJ databases">
        <title>Complete genome sequence of Moraxella osloensis NP7 isolated from human skin.</title>
        <authorList>
            <person name="Lee K."/>
            <person name="Lim J.Y."/>
            <person name="Hwang I."/>
        </authorList>
    </citation>
    <scope>NUCLEOTIDE SEQUENCE [LARGE SCALE GENOMIC DNA]</scope>
    <source>
        <strain evidence="4">NP7</strain>
    </source>
</reference>
<dbReference type="AlphaFoldDB" id="A0A109WB23"/>
<dbReference type="EMBL" id="CP024443">
    <property type="protein sequence ID" value="ATR78545.1"/>
    <property type="molecule type" value="Genomic_DNA"/>
</dbReference>
<sequence>MSEQLSLNLNIKQSASISDFSGPGWVSIIDVVRQMHVGLLTQLYLYGERDTGKTHLLNAICESFRDIDQSVIYLSLRELINANMDAMVLSSLENTTVIALDDMDAIQGHPEWQEAIFHLINLSQEYGNKIIFASRLPVKSLNFELRDLLSRLARAATFQLPTGSDRLDRQLILESVLRRRHWHFDPRIIDYLLNEGPHRIGAMLAVLNELQPLFSNMERTPLNKVSKAKIQDAMNIIDNLTLNFELADFDEIAENENFLDF</sequence>
<feature type="domain" description="Chromosomal replication initiator protein DnaA ATPAse" evidence="1">
    <location>
        <begin position="43"/>
        <end position="152"/>
    </location>
</feature>
<dbReference type="EMBL" id="UGPY01000001">
    <property type="protein sequence ID" value="STY97606.1"/>
    <property type="molecule type" value="Genomic_DNA"/>
</dbReference>
<dbReference type="Gene3D" id="3.40.50.300">
    <property type="entry name" value="P-loop containing nucleotide triphosphate hydrolases"/>
    <property type="match status" value="1"/>
</dbReference>
<dbReference type="Proteomes" id="UP000229340">
    <property type="component" value="Chromosome"/>
</dbReference>
<dbReference type="STRING" id="34062.AXE82_00420"/>
<dbReference type="RefSeq" id="WP_062330189.1">
    <property type="nucleotide sequence ID" value="NZ_CBCRZU010000001.1"/>
</dbReference>
<protein>
    <submittedName>
        <fullName evidence="2">DnaA regulatory inactivator Hda</fullName>
    </submittedName>
    <submittedName>
        <fullName evidence="3">DnaA-homolog protein hda</fullName>
    </submittedName>
</protein>
<evidence type="ECO:0000313" key="3">
    <source>
        <dbReference type="EMBL" id="STY97606.1"/>
    </source>
</evidence>
<dbReference type="InterPro" id="IPR027417">
    <property type="entry name" value="P-loop_NTPase"/>
</dbReference>
<keyword evidence="5" id="KW-1185">Reference proteome</keyword>
<accession>A0A109WB23</accession>
<gene>
    <name evidence="3" type="primary">hda</name>
    <name evidence="3" type="ORF">NCTC10465_01390</name>
    <name evidence="2" type="ORF">NP7_04330</name>
</gene>
<dbReference type="Proteomes" id="UP000255230">
    <property type="component" value="Unassembled WGS sequence"/>
</dbReference>
<dbReference type="PANTHER" id="PTHR30050:SF5">
    <property type="entry name" value="DNAA REGULATORY INACTIVATOR HDA"/>
    <property type="match status" value="1"/>
</dbReference>
<evidence type="ECO:0000313" key="5">
    <source>
        <dbReference type="Proteomes" id="UP000255230"/>
    </source>
</evidence>
<dbReference type="GO" id="GO:0006270">
    <property type="term" value="P:DNA replication initiation"/>
    <property type="evidence" value="ECO:0007669"/>
    <property type="project" value="TreeGrafter"/>
</dbReference>
<dbReference type="KEGG" id="mos:AXE82_00420"/>
<dbReference type="SUPFAM" id="SSF52540">
    <property type="entry name" value="P-loop containing nucleoside triphosphate hydrolases"/>
    <property type="match status" value="1"/>
</dbReference>
<dbReference type="InterPro" id="IPR013317">
    <property type="entry name" value="DnaA_dom"/>
</dbReference>
<evidence type="ECO:0000259" key="1">
    <source>
        <dbReference type="Pfam" id="PF00308"/>
    </source>
</evidence>
<reference evidence="3 5" key="4">
    <citation type="submission" date="2018-06" db="EMBL/GenBank/DDBJ databases">
        <authorList>
            <consortium name="Pathogen Informatics"/>
            <person name="Doyle S."/>
        </authorList>
    </citation>
    <scope>NUCLEOTIDE SEQUENCE [LARGE SCALE GENOMIC DNA]</scope>
    <source>
        <strain evidence="3 5">NCTC10465</strain>
    </source>
</reference>
<evidence type="ECO:0000313" key="2">
    <source>
        <dbReference type="EMBL" id="ATR78545.1"/>
    </source>
</evidence>
<reference evidence="2" key="3">
    <citation type="journal article" date="2018" name="Misainmurhag Hoiji">
        <title>Complete genome sequence of multidrug-resistant Moraxella osloensis NP7 with multiple plasmids isolated from human skin.</title>
        <authorList>
            <person name="Ganzorig M."/>
            <person name="Lim J.Y."/>
            <person name="Hwang I."/>
            <person name="Lee K."/>
        </authorList>
    </citation>
    <scope>NUCLEOTIDE SEQUENCE</scope>
    <source>
        <strain evidence="2">NP7</strain>
    </source>
</reference>
<reference evidence="2" key="2">
    <citation type="journal article" date="2018" name="Genome Announc.">
        <title>Complete Genome Sequences of Three Moraxella osloensis Strains Isolated from Human Skin.</title>
        <authorList>
            <person name="Lim J.Y."/>
            <person name="Hwang I."/>
            <person name="Ganzorig M."/>
            <person name="Huang S.L."/>
            <person name="Cho G.S."/>
            <person name="Franz C.M.A.P."/>
            <person name="Lee K."/>
        </authorList>
    </citation>
    <scope>NUCLEOTIDE SEQUENCE</scope>
    <source>
        <strain evidence="2">NP7</strain>
    </source>
</reference>
<dbReference type="GO" id="GO:0032297">
    <property type="term" value="P:negative regulation of DNA-templated DNA replication initiation"/>
    <property type="evidence" value="ECO:0007669"/>
    <property type="project" value="TreeGrafter"/>
</dbReference>
<name>A0A109WB23_FAUOS</name>
<organism evidence="2 4">
    <name type="scientific">Faucicola osloensis</name>
    <name type="common">Moraxella osloensis</name>
    <dbReference type="NCBI Taxonomy" id="34062"/>
    <lineage>
        <taxon>Bacteria</taxon>
        <taxon>Pseudomonadati</taxon>
        <taxon>Pseudomonadota</taxon>
        <taxon>Gammaproteobacteria</taxon>
        <taxon>Moraxellales</taxon>
        <taxon>Moraxellaceae</taxon>
        <taxon>Faucicola</taxon>
    </lineage>
</organism>